<keyword evidence="3" id="KW-0443">Lipid metabolism</keyword>
<protein>
    <recommendedName>
        <fullName evidence="7">Acyl carrier protein phosphodiesterase</fullName>
    </recommendedName>
</protein>
<dbReference type="OrthoDB" id="8442777at2"/>
<keyword evidence="1" id="KW-0444">Lipid biosynthesis</keyword>
<dbReference type="PIRSF" id="PIRSF011489">
    <property type="entry name" value="DUF479"/>
    <property type="match status" value="1"/>
</dbReference>
<dbReference type="PANTHER" id="PTHR38764">
    <property type="entry name" value="ACYL CARRIER PROTEIN PHOSPHODIESTERASE"/>
    <property type="match status" value="1"/>
</dbReference>
<gene>
    <name evidence="5" type="ORF">PTRA_a2962</name>
</gene>
<name>A0A0U2V897_9GAMM</name>
<reference evidence="5 6" key="1">
    <citation type="submission" date="2015-03" db="EMBL/GenBank/DDBJ databases">
        <authorList>
            <person name="Murphy D."/>
        </authorList>
    </citation>
    <scope>NUCLEOTIDE SEQUENCE [LARGE SCALE GENOMIC DNA]</scope>
    <source>
        <strain evidence="5 6">KMM 520</strain>
    </source>
</reference>
<keyword evidence="2" id="KW-0378">Hydrolase</keyword>
<proteinExistence type="predicted"/>
<evidence type="ECO:0000256" key="2">
    <source>
        <dbReference type="ARBA" id="ARBA00022801"/>
    </source>
</evidence>
<evidence type="ECO:0000313" key="5">
    <source>
        <dbReference type="EMBL" id="ALS33997.1"/>
    </source>
</evidence>
<keyword evidence="4" id="KW-0275">Fatty acid biosynthesis</keyword>
<dbReference type="GO" id="GO:0006633">
    <property type="term" value="P:fatty acid biosynthetic process"/>
    <property type="evidence" value="ECO:0007669"/>
    <property type="project" value="UniProtKB-KW"/>
</dbReference>
<organism evidence="5">
    <name type="scientific">Pseudoalteromonas translucida KMM 520</name>
    <dbReference type="NCBI Taxonomy" id="1315283"/>
    <lineage>
        <taxon>Bacteria</taxon>
        <taxon>Pseudomonadati</taxon>
        <taxon>Pseudomonadota</taxon>
        <taxon>Gammaproteobacteria</taxon>
        <taxon>Alteromonadales</taxon>
        <taxon>Pseudoalteromonadaceae</taxon>
        <taxon>Pseudoalteromonas</taxon>
    </lineage>
</organism>
<dbReference type="RefSeq" id="WP_058374084.1">
    <property type="nucleotide sequence ID" value="NZ_CP011034.1"/>
</dbReference>
<dbReference type="Proteomes" id="UP000065261">
    <property type="component" value="Chromosome I"/>
</dbReference>
<evidence type="ECO:0000256" key="1">
    <source>
        <dbReference type="ARBA" id="ARBA00022516"/>
    </source>
</evidence>
<evidence type="ECO:0000313" key="6">
    <source>
        <dbReference type="Proteomes" id="UP000065261"/>
    </source>
</evidence>
<dbReference type="PANTHER" id="PTHR38764:SF1">
    <property type="entry name" value="ACYL CARRIER PROTEIN PHOSPHODIESTERASE"/>
    <property type="match status" value="1"/>
</dbReference>
<dbReference type="AlphaFoldDB" id="A0A0U2V897"/>
<keyword evidence="4" id="KW-0276">Fatty acid metabolism</keyword>
<evidence type="ECO:0000256" key="3">
    <source>
        <dbReference type="ARBA" id="ARBA00023098"/>
    </source>
</evidence>
<dbReference type="InterPro" id="IPR007431">
    <property type="entry name" value="ACP_PD"/>
</dbReference>
<dbReference type="EMBL" id="CP011034">
    <property type="protein sequence ID" value="ALS33997.1"/>
    <property type="molecule type" value="Genomic_DNA"/>
</dbReference>
<dbReference type="KEGG" id="ptn:PTRA_a2962"/>
<dbReference type="GO" id="GO:0008770">
    <property type="term" value="F:[acyl-carrier-protein] phosphodiesterase activity"/>
    <property type="evidence" value="ECO:0007669"/>
    <property type="project" value="InterPro"/>
</dbReference>
<accession>A0A0U2V897</accession>
<sequence length="204" mass="23725">MNYLAHLYLAQPTADSHFGNLLGDFGGQRHLNQVPITVKNALDNHYLVDKFTDSHPIVKEAKQYFSPKRRRFAGVAIDVVFDHFLIMHWQKYNLQPLNDFKQTSFALLDKRMPVMPPRMQHVVKHMTDNDWFKEYETLDGVGLALDNIAKRIRFTNTFTGAVDDIAKHYDELNAVFLAFFPELIEHVNQFNLENAKNTRGLYTL</sequence>
<evidence type="ECO:0000256" key="4">
    <source>
        <dbReference type="ARBA" id="ARBA00023160"/>
    </source>
</evidence>
<dbReference type="PATRIC" id="fig|1315283.4.peg.2584"/>
<dbReference type="Pfam" id="PF04336">
    <property type="entry name" value="ACP_PD"/>
    <property type="match status" value="1"/>
</dbReference>
<evidence type="ECO:0008006" key="7">
    <source>
        <dbReference type="Google" id="ProtNLM"/>
    </source>
</evidence>